<feature type="transmembrane region" description="Helical" evidence="7">
    <location>
        <begin position="180"/>
        <end position="198"/>
    </location>
</feature>
<reference evidence="9" key="1">
    <citation type="submission" date="2021-01" db="EMBL/GenBank/DDBJ databases">
        <authorList>
            <person name="Corre E."/>
            <person name="Pelletier E."/>
            <person name="Niang G."/>
            <person name="Scheremetjew M."/>
            <person name="Finn R."/>
            <person name="Kale V."/>
            <person name="Holt S."/>
            <person name="Cochrane G."/>
            <person name="Meng A."/>
            <person name="Brown T."/>
            <person name="Cohen L."/>
        </authorList>
    </citation>
    <scope>NUCLEOTIDE SEQUENCE</scope>
    <source>
        <strain evidence="9">CCMP3107</strain>
    </source>
</reference>
<feature type="region of interest" description="Disordered" evidence="6">
    <location>
        <begin position="225"/>
        <end position="265"/>
    </location>
</feature>
<feature type="transmembrane region" description="Helical" evidence="7">
    <location>
        <begin position="108"/>
        <end position="125"/>
    </location>
</feature>
<dbReference type="AlphaFoldDB" id="A0A7S4DCP1"/>
<accession>A0A7S4DCP1</accession>
<protein>
    <recommendedName>
        <fullName evidence="8">EamA domain-containing protein</fullName>
    </recommendedName>
</protein>
<keyword evidence="3 7" id="KW-0812">Transmembrane</keyword>
<dbReference type="PANTHER" id="PTHR42920:SF5">
    <property type="entry name" value="EAMA DOMAIN-CONTAINING PROTEIN"/>
    <property type="match status" value="1"/>
</dbReference>
<feature type="transmembrane region" description="Helical" evidence="7">
    <location>
        <begin position="32"/>
        <end position="49"/>
    </location>
</feature>
<keyword evidence="2" id="KW-1003">Cell membrane</keyword>
<gene>
    <name evidence="9" type="ORF">HAKA00212_LOCUS20897</name>
</gene>
<feature type="transmembrane region" description="Helical" evidence="7">
    <location>
        <begin position="145"/>
        <end position="168"/>
    </location>
</feature>
<feature type="transmembrane region" description="Helical" evidence="7">
    <location>
        <begin position="204"/>
        <end position="223"/>
    </location>
</feature>
<comment type="subcellular location">
    <subcellularLocation>
        <location evidence="1">Cell membrane</location>
        <topology evidence="1">Multi-pass membrane protein</topology>
    </subcellularLocation>
</comment>
<evidence type="ECO:0000256" key="1">
    <source>
        <dbReference type="ARBA" id="ARBA00004651"/>
    </source>
</evidence>
<evidence type="ECO:0000256" key="3">
    <source>
        <dbReference type="ARBA" id="ARBA00022692"/>
    </source>
</evidence>
<dbReference type="InterPro" id="IPR037185">
    <property type="entry name" value="EmrE-like"/>
</dbReference>
<evidence type="ECO:0000313" key="9">
    <source>
        <dbReference type="EMBL" id="CAE0642041.1"/>
    </source>
</evidence>
<dbReference type="PANTHER" id="PTHR42920">
    <property type="entry name" value="OS03G0707200 PROTEIN-RELATED"/>
    <property type="match status" value="1"/>
</dbReference>
<evidence type="ECO:0000256" key="2">
    <source>
        <dbReference type="ARBA" id="ARBA00022475"/>
    </source>
</evidence>
<evidence type="ECO:0000256" key="4">
    <source>
        <dbReference type="ARBA" id="ARBA00022989"/>
    </source>
</evidence>
<dbReference type="Pfam" id="PF00892">
    <property type="entry name" value="EamA"/>
    <property type="match status" value="1"/>
</dbReference>
<evidence type="ECO:0000256" key="7">
    <source>
        <dbReference type="SAM" id="Phobius"/>
    </source>
</evidence>
<evidence type="ECO:0000256" key="6">
    <source>
        <dbReference type="SAM" id="MobiDB-lite"/>
    </source>
</evidence>
<evidence type="ECO:0000256" key="5">
    <source>
        <dbReference type="ARBA" id="ARBA00023136"/>
    </source>
</evidence>
<dbReference type="InterPro" id="IPR051258">
    <property type="entry name" value="Diverse_Substrate_Transporter"/>
</dbReference>
<dbReference type="SUPFAM" id="SSF103481">
    <property type="entry name" value="Multidrug resistance efflux transporter EmrE"/>
    <property type="match status" value="1"/>
</dbReference>
<dbReference type="InterPro" id="IPR000620">
    <property type="entry name" value="EamA_dom"/>
</dbReference>
<organism evidence="9">
    <name type="scientific">Heterosigma akashiwo</name>
    <name type="common">Chromophytic alga</name>
    <name type="synonym">Heterosigma carterae</name>
    <dbReference type="NCBI Taxonomy" id="2829"/>
    <lineage>
        <taxon>Eukaryota</taxon>
        <taxon>Sar</taxon>
        <taxon>Stramenopiles</taxon>
        <taxon>Ochrophyta</taxon>
        <taxon>Raphidophyceae</taxon>
        <taxon>Chattonellales</taxon>
        <taxon>Chattonellaceae</taxon>
        <taxon>Heterosigma</taxon>
    </lineage>
</organism>
<keyword evidence="4 7" id="KW-1133">Transmembrane helix</keyword>
<proteinExistence type="predicted"/>
<dbReference type="GO" id="GO:0005886">
    <property type="term" value="C:plasma membrane"/>
    <property type="evidence" value="ECO:0007669"/>
    <property type="project" value="UniProtKB-SubCell"/>
</dbReference>
<evidence type="ECO:0000259" key="8">
    <source>
        <dbReference type="Pfam" id="PF00892"/>
    </source>
</evidence>
<dbReference type="EMBL" id="HBIU01046524">
    <property type="protein sequence ID" value="CAE0642041.1"/>
    <property type="molecule type" value="Transcribed_RNA"/>
</dbReference>
<feature type="domain" description="EamA" evidence="8">
    <location>
        <begin position="72"/>
        <end position="219"/>
    </location>
</feature>
<sequence>MYTTATQGAFCVQTTTIIVPLVQGMMGVPIPGPLWVGCGLALAGTYALVRDAGGAGGDRDGAAAAPLEYIILGDCLCFLSAVCYSLFDIRINEASERMDYFNLAFSRMVWFAGLSFIGVFIPFLYDKTYLNSIKYFFDEVTPSTIWVVMGVMLWQGIVIQFLATLLLIPGMAILGPTRAQVLYSFVPLLSAALAWGGLGETLGPTGFLGAALLLAALLAASWAPPPHQRRRSSHNGGKEEEGGRGGQSEAGRSVAPASQAVVPSP</sequence>
<keyword evidence="5 7" id="KW-0472">Membrane</keyword>
<feature type="transmembrane region" description="Helical" evidence="7">
    <location>
        <begin position="69"/>
        <end position="87"/>
    </location>
</feature>
<name>A0A7S4DCP1_HETAK</name>